<accession>A0AAV4TFW1</accession>
<dbReference type="Proteomes" id="UP001054945">
    <property type="component" value="Unassembled WGS sequence"/>
</dbReference>
<evidence type="ECO:0000313" key="2">
    <source>
        <dbReference type="Proteomes" id="UP001054945"/>
    </source>
</evidence>
<protein>
    <submittedName>
        <fullName evidence="1">Uncharacterized protein</fullName>
    </submittedName>
</protein>
<dbReference type="AlphaFoldDB" id="A0AAV4TFW1"/>
<keyword evidence="2" id="KW-1185">Reference proteome</keyword>
<evidence type="ECO:0000313" key="1">
    <source>
        <dbReference type="EMBL" id="GIY44594.1"/>
    </source>
</evidence>
<proteinExistence type="predicted"/>
<sequence>MGVEAPHRQNNIRPKYPIRTLSQYGTRPLYPPAFKIAVSTSLSFHYRFTILTTPHPLPLHEKSCFPNRERKANPIESF</sequence>
<name>A0AAV4TFW1_CAEEX</name>
<reference evidence="1 2" key="1">
    <citation type="submission" date="2021-06" db="EMBL/GenBank/DDBJ databases">
        <title>Caerostris extrusa draft genome.</title>
        <authorList>
            <person name="Kono N."/>
            <person name="Arakawa K."/>
        </authorList>
    </citation>
    <scope>NUCLEOTIDE SEQUENCE [LARGE SCALE GENOMIC DNA]</scope>
</reference>
<dbReference type="EMBL" id="BPLR01011166">
    <property type="protein sequence ID" value="GIY44594.1"/>
    <property type="molecule type" value="Genomic_DNA"/>
</dbReference>
<gene>
    <name evidence="1" type="ORF">CEXT_485941</name>
</gene>
<comment type="caution">
    <text evidence="1">The sequence shown here is derived from an EMBL/GenBank/DDBJ whole genome shotgun (WGS) entry which is preliminary data.</text>
</comment>
<organism evidence="1 2">
    <name type="scientific">Caerostris extrusa</name>
    <name type="common">Bark spider</name>
    <name type="synonym">Caerostris bankana</name>
    <dbReference type="NCBI Taxonomy" id="172846"/>
    <lineage>
        <taxon>Eukaryota</taxon>
        <taxon>Metazoa</taxon>
        <taxon>Ecdysozoa</taxon>
        <taxon>Arthropoda</taxon>
        <taxon>Chelicerata</taxon>
        <taxon>Arachnida</taxon>
        <taxon>Araneae</taxon>
        <taxon>Araneomorphae</taxon>
        <taxon>Entelegynae</taxon>
        <taxon>Araneoidea</taxon>
        <taxon>Araneidae</taxon>
        <taxon>Caerostris</taxon>
    </lineage>
</organism>